<dbReference type="Proteomes" id="UP001217089">
    <property type="component" value="Unassembled WGS sequence"/>
</dbReference>
<reference evidence="4 5" key="1">
    <citation type="submission" date="2022-12" db="EMBL/GenBank/DDBJ databases">
        <title>Chromosome-level genome of Tegillarca granosa.</title>
        <authorList>
            <person name="Kim J."/>
        </authorList>
    </citation>
    <scope>NUCLEOTIDE SEQUENCE [LARGE SCALE GENOMIC DNA]</scope>
    <source>
        <strain evidence="4">Teg-2019</strain>
        <tissue evidence="4">Adductor muscle</tissue>
    </source>
</reference>
<dbReference type="Gene3D" id="3.30.160.60">
    <property type="entry name" value="Classic Zinc Finger"/>
    <property type="match status" value="1"/>
</dbReference>
<evidence type="ECO:0000313" key="4">
    <source>
        <dbReference type="EMBL" id="KAJ8306746.1"/>
    </source>
</evidence>
<feature type="compositionally biased region" description="Polar residues" evidence="2">
    <location>
        <begin position="20"/>
        <end position="37"/>
    </location>
</feature>
<dbReference type="SUPFAM" id="SSF57667">
    <property type="entry name" value="beta-beta-alpha zinc fingers"/>
    <property type="match status" value="1"/>
</dbReference>
<accession>A0ABQ9ES28</accession>
<feature type="region of interest" description="Disordered" evidence="2">
    <location>
        <begin position="1"/>
        <end position="90"/>
    </location>
</feature>
<keyword evidence="5" id="KW-1185">Reference proteome</keyword>
<protein>
    <recommendedName>
        <fullName evidence="3">C2H2-type domain-containing protein</fullName>
    </recommendedName>
</protein>
<evidence type="ECO:0000256" key="1">
    <source>
        <dbReference type="PROSITE-ProRule" id="PRU00042"/>
    </source>
</evidence>
<organism evidence="4 5">
    <name type="scientific">Tegillarca granosa</name>
    <name type="common">Malaysian cockle</name>
    <name type="synonym">Anadara granosa</name>
    <dbReference type="NCBI Taxonomy" id="220873"/>
    <lineage>
        <taxon>Eukaryota</taxon>
        <taxon>Metazoa</taxon>
        <taxon>Spiralia</taxon>
        <taxon>Lophotrochozoa</taxon>
        <taxon>Mollusca</taxon>
        <taxon>Bivalvia</taxon>
        <taxon>Autobranchia</taxon>
        <taxon>Pteriomorphia</taxon>
        <taxon>Arcoida</taxon>
        <taxon>Arcoidea</taxon>
        <taxon>Arcidae</taxon>
        <taxon>Tegillarca</taxon>
    </lineage>
</organism>
<feature type="compositionally biased region" description="Basic residues" evidence="2">
    <location>
        <begin position="50"/>
        <end position="61"/>
    </location>
</feature>
<evidence type="ECO:0000313" key="5">
    <source>
        <dbReference type="Proteomes" id="UP001217089"/>
    </source>
</evidence>
<evidence type="ECO:0000256" key="2">
    <source>
        <dbReference type="SAM" id="MobiDB-lite"/>
    </source>
</evidence>
<dbReference type="InterPro" id="IPR013087">
    <property type="entry name" value="Znf_C2H2_type"/>
</dbReference>
<dbReference type="InterPro" id="IPR036236">
    <property type="entry name" value="Znf_C2H2_sf"/>
</dbReference>
<keyword evidence="1" id="KW-0479">Metal-binding</keyword>
<sequence length="195" mass="23634">MRFPITPRITRSVARKQEKSCSTNKTKSSDNIKTTKISEMVDKVRDNRKGTKMKWRKKEKPNKKEMTDNEKEYDREKKEGVNKLEIKDKKKEYDRQKKDGVYKLKRKKEKECEREMVEENDTDKETNKENKMDDSAVFLHDGKTNKEYVCKICHEMFEKYSNFQDHVRDLKHFQDQNLRCNVCDTFFTNMRSIFF</sequence>
<gene>
    <name evidence="4" type="ORF">KUTeg_015787</name>
</gene>
<keyword evidence="1" id="KW-0863">Zinc-finger</keyword>
<feature type="domain" description="C2H2-type" evidence="3">
    <location>
        <begin position="148"/>
        <end position="177"/>
    </location>
</feature>
<name>A0ABQ9ES28_TEGGR</name>
<comment type="caution">
    <text evidence="4">The sequence shown here is derived from an EMBL/GenBank/DDBJ whole genome shotgun (WGS) entry which is preliminary data.</text>
</comment>
<evidence type="ECO:0000259" key="3">
    <source>
        <dbReference type="PROSITE" id="PS50157"/>
    </source>
</evidence>
<proteinExistence type="predicted"/>
<keyword evidence="1" id="KW-0862">Zinc</keyword>
<feature type="compositionally biased region" description="Basic and acidic residues" evidence="2">
    <location>
        <begin position="62"/>
        <end position="90"/>
    </location>
</feature>
<dbReference type="PROSITE" id="PS00028">
    <property type="entry name" value="ZINC_FINGER_C2H2_1"/>
    <property type="match status" value="1"/>
</dbReference>
<dbReference type="EMBL" id="JARBDR010000811">
    <property type="protein sequence ID" value="KAJ8306746.1"/>
    <property type="molecule type" value="Genomic_DNA"/>
</dbReference>
<feature type="compositionally biased region" description="Basic and acidic residues" evidence="2">
    <location>
        <begin position="39"/>
        <end position="49"/>
    </location>
</feature>
<dbReference type="PROSITE" id="PS50157">
    <property type="entry name" value="ZINC_FINGER_C2H2_2"/>
    <property type="match status" value="1"/>
</dbReference>